<proteinExistence type="predicted"/>
<organism evidence="2">
    <name type="scientific">viral metagenome</name>
    <dbReference type="NCBI Taxonomy" id="1070528"/>
    <lineage>
        <taxon>unclassified sequences</taxon>
        <taxon>metagenomes</taxon>
        <taxon>organismal metagenomes</taxon>
    </lineage>
</organism>
<keyword evidence="1" id="KW-1133">Transmembrane helix</keyword>
<sequence length="83" mass="9782">MIINRSYVREHITTFSVLLFVIMFGVIVMTKPSFLYNKDGSIREFGIGYKNKTIFPIWLLSIILGIISYLFVMFYLAKPKLFY</sequence>
<dbReference type="AlphaFoldDB" id="A0A6C0DHZ5"/>
<protein>
    <submittedName>
        <fullName evidence="2">Uncharacterized protein</fullName>
    </submittedName>
</protein>
<evidence type="ECO:0000256" key="1">
    <source>
        <dbReference type="SAM" id="Phobius"/>
    </source>
</evidence>
<dbReference type="EMBL" id="MN739615">
    <property type="protein sequence ID" value="QHT16041.1"/>
    <property type="molecule type" value="Genomic_DNA"/>
</dbReference>
<accession>A0A6C0DHZ5</accession>
<keyword evidence="1" id="KW-0812">Transmembrane</keyword>
<feature type="transmembrane region" description="Helical" evidence="1">
    <location>
        <begin position="54"/>
        <end position="77"/>
    </location>
</feature>
<reference evidence="2" key="1">
    <citation type="journal article" date="2020" name="Nature">
        <title>Giant virus diversity and host interactions through global metagenomics.</title>
        <authorList>
            <person name="Schulz F."/>
            <person name="Roux S."/>
            <person name="Paez-Espino D."/>
            <person name="Jungbluth S."/>
            <person name="Walsh D.A."/>
            <person name="Denef V.J."/>
            <person name="McMahon K.D."/>
            <person name="Konstantinidis K.T."/>
            <person name="Eloe-Fadrosh E.A."/>
            <person name="Kyrpides N.C."/>
            <person name="Woyke T."/>
        </authorList>
    </citation>
    <scope>NUCLEOTIDE SEQUENCE</scope>
    <source>
        <strain evidence="2">GVMAG-M-3300023174-182</strain>
    </source>
</reference>
<name>A0A6C0DHZ5_9ZZZZ</name>
<keyword evidence="1" id="KW-0472">Membrane</keyword>
<feature type="transmembrane region" description="Helical" evidence="1">
    <location>
        <begin position="12"/>
        <end position="34"/>
    </location>
</feature>
<evidence type="ECO:0000313" key="2">
    <source>
        <dbReference type="EMBL" id="QHT16041.1"/>
    </source>
</evidence>